<organism evidence="1 2">
    <name type="scientific">Trifolium medium</name>
    <dbReference type="NCBI Taxonomy" id="97028"/>
    <lineage>
        <taxon>Eukaryota</taxon>
        <taxon>Viridiplantae</taxon>
        <taxon>Streptophyta</taxon>
        <taxon>Embryophyta</taxon>
        <taxon>Tracheophyta</taxon>
        <taxon>Spermatophyta</taxon>
        <taxon>Magnoliopsida</taxon>
        <taxon>eudicotyledons</taxon>
        <taxon>Gunneridae</taxon>
        <taxon>Pentapetalae</taxon>
        <taxon>rosids</taxon>
        <taxon>fabids</taxon>
        <taxon>Fabales</taxon>
        <taxon>Fabaceae</taxon>
        <taxon>Papilionoideae</taxon>
        <taxon>50 kb inversion clade</taxon>
        <taxon>NPAAA clade</taxon>
        <taxon>Hologalegina</taxon>
        <taxon>IRL clade</taxon>
        <taxon>Trifolieae</taxon>
        <taxon>Trifolium</taxon>
    </lineage>
</organism>
<evidence type="ECO:0000313" key="2">
    <source>
        <dbReference type="Proteomes" id="UP000265520"/>
    </source>
</evidence>
<evidence type="ECO:0000313" key="1">
    <source>
        <dbReference type="EMBL" id="MCI87023.1"/>
    </source>
</evidence>
<dbReference type="Proteomes" id="UP000265520">
    <property type="component" value="Unassembled WGS sequence"/>
</dbReference>
<feature type="non-terminal residue" evidence="1">
    <location>
        <position position="1"/>
    </location>
</feature>
<name>A0A392VHT0_9FABA</name>
<proteinExistence type="predicted"/>
<protein>
    <submittedName>
        <fullName evidence="1">Uncharacterized protein</fullName>
    </submittedName>
</protein>
<dbReference type="AlphaFoldDB" id="A0A392VHT0"/>
<reference evidence="1 2" key="1">
    <citation type="journal article" date="2018" name="Front. Plant Sci.">
        <title>Red Clover (Trifolium pratense) and Zigzag Clover (T. medium) - A Picture of Genomic Similarities and Differences.</title>
        <authorList>
            <person name="Dluhosova J."/>
            <person name="Istvanek J."/>
            <person name="Nedelnik J."/>
            <person name="Repkova J."/>
        </authorList>
    </citation>
    <scope>NUCLEOTIDE SEQUENCE [LARGE SCALE GENOMIC DNA]</scope>
    <source>
        <strain evidence="2">cv. 10/8</strain>
        <tissue evidence="1">Leaf</tissue>
    </source>
</reference>
<comment type="caution">
    <text evidence="1">The sequence shown here is derived from an EMBL/GenBank/DDBJ whole genome shotgun (WGS) entry which is preliminary data.</text>
</comment>
<keyword evidence="2" id="KW-1185">Reference proteome</keyword>
<accession>A0A392VHT0</accession>
<dbReference type="EMBL" id="LXQA011155698">
    <property type="protein sequence ID" value="MCI87023.1"/>
    <property type="molecule type" value="Genomic_DNA"/>
</dbReference>
<sequence>DYGRKSECADCGSVGYVSWYHG</sequence>